<evidence type="ECO:0000259" key="11">
    <source>
        <dbReference type="PROSITE" id="PS50109"/>
    </source>
</evidence>
<dbReference type="SUPFAM" id="SSF47384">
    <property type="entry name" value="Homodimeric domain of signal transducing histidine kinase"/>
    <property type="match status" value="1"/>
</dbReference>
<keyword evidence="14" id="KW-1185">Reference proteome</keyword>
<evidence type="ECO:0000256" key="7">
    <source>
        <dbReference type="ARBA" id="ARBA00058004"/>
    </source>
</evidence>
<dbReference type="CDD" id="cd00082">
    <property type="entry name" value="HisKA"/>
    <property type="match status" value="1"/>
</dbReference>
<feature type="transmembrane region" description="Helical" evidence="10">
    <location>
        <begin position="79"/>
        <end position="100"/>
    </location>
</feature>
<feature type="modified residue" description="4-aspartylphosphate" evidence="9">
    <location>
        <position position="674"/>
    </location>
</feature>
<keyword evidence="10" id="KW-1133">Transmembrane helix</keyword>
<proteinExistence type="predicted"/>
<dbReference type="InterPro" id="IPR036890">
    <property type="entry name" value="HATPase_C_sf"/>
</dbReference>
<evidence type="ECO:0000256" key="9">
    <source>
        <dbReference type="PROSITE-ProRule" id="PRU00169"/>
    </source>
</evidence>
<comment type="caution">
    <text evidence="13">The sequence shown here is derived from an EMBL/GenBank/DDBJ whole genome shotgun (WGS) entry which is preliminary data.</text>
</comment>
<dbReference type="InterPro" id="IPR011006">
    <property type="entry name" value="CheY-like_superfamily"/>
</dbReference>
<comment type="catalytic activity">
    <reaction evidence="1">
        <text>ATP + protein L-histidine = ADP + protein N-phospho-L-histidine.</text>
        <dbReference type="EC" id="2.7.13.3"/>
    </reaction>
</comment>
<keyword evidence="6" id="KW-0843">Virulence</keyword>
<dbReference type="Pfam" id="PF00512">
    <property type="entry name" value="HisKA"/>
    <property type="match status" value="1"/>
</dbReference>
<feature type="transmembrane region" description="Helical" evidence="10">
    <location>
        <begin position="153"/>
        <end position="170"/>
    </location>
</feature>
<dbReference type="GO" id="GO:0000155">
    <property type="term" value="F:phosphorelay sensor kinase activity"/>
    <property type="evidence" value="ECO:0007669"/>
    <property type="project" value="InterPro"/>
</dbReference>
<gene>
    <name evidence="13" type="ORF">C1704_13210</name>
</gene>
<dbReference type="Pfam" id="PF00072">
    <property type="entry name" value="Response_reg"/>
    <property type="match status" value="1"/>
</dbReference>
<evidence type="ECO:0000256" key="2">
    <source>
        <dbReference type="ARBA" id="ARBA00012438"/>
    </source>
</evidence>
<name>A0A2S5SSP8_9BURK</name>
<protein>
    <recommendedName>
        <fullName evidence="8">Virulence sensor protein BvgS</fullName>
        <ecNumber evidence="2">2.7.13.3</ecNumber>
    </recommendedName>
</protein>
<keyword evidence="3 9" id="KW-0597">Phosphoprotein</keyword>
<feature type="transmembrane region" description="Helical" evidence="10">
    <location>
        <begin position="52"/>
        <end position="73"/>
    </location>
</feature>
<organism evidence="13 14">
    <name type="scientific">Caldimonas caldifontis</name>
    <dbReference type="NCBI Taxonomy" id="1452508"/>
    <lineage>
        <taxon>Bacteria</taxon>
        <taxon>Pseudomonadati</taxon>
        <taxon>Pseudomonadota</taxon>
        <taxon>Betaproteobacteria</taxon>
        <taxon>Burkholderiales</taxon>
        <taxon>Sphaerotilaceae</taxon>
        <taxon>Caldimonas</taxon>
    </lineage>
</organism>
<dbReference type="Pfam" id="PF02518">
    <property type="entry name" value="HATPase_c"/>
    <property type="match status" value="1"/>
</dbReference>
<evidence type="ECO:0000256" key="6">
    <source>
        <dbReference type="ARBA" id="ARBA00023026"/>
    </source>
</evidence>
<dbReference type="Gene3D" id="3.40.50.2300">
    <property type="match status" value="2"/>
</dbReference>
<evidence type="ECO:0000256" key="4">
    <source>
        <dbReference type="ARBA" id="ARBA00022729"/>
    </source>
</evidence>
<dbReference type="Gene3D" id="3.30.565.10">
    <property type="entry name" value="Histidine kinase-like ATPase, C-terminal domain"/>
    <property type="match status" value="1"/>
</dbReference>
<feature type="transmembrane region" description="Helical" evidence="10">
    <location>
        <begin position="107"/>
        <end position="126"/>
    </location>
</feature>
<dbReference type="EMBL" id="PSNX01000012">
    <property type="protein sequence ID" value="PPE65587.1"/>
    <property type="molecule type" value="Genomic_DNA"/>
</dbReference>
<dbReference type="PRINTS" id="PR00344">
    <property type="entry name" value="BCTRLSENSOR"/>
</dbReference>
<dbReference type="CDD" id="cd16922">
    <property type="entry name" value="HATPase_EvgS-ArcB-TorS-like"/>
    <property type="match status" value="1"/>
</dbReference>
<dbReference type="PROSITE" id="PS50109">
    <property type="entry name" value="HIS_KIN"/>
    <property type="match status" value="1"/>
</dbReference>
<dbReference type="InterPro" id="IPR036097">
    <property type="entry name" value="HisK_dim/P_sf"/>
</dbReference>
<dbReference type="Gene3D" id="1.10.287.130">
    <property type="match status" value="1"/>
</dbReference>
<dbReference type="SUPFAM" id="SSF55874">
    <property type="entry name" value="ATPase domain of HSP90 chaperone/DNA topoisomerase II/histidine kinase"/>
    <property type="match status" value="1"/>
</dbReference>
<evidence type="ECO:0000256" key="3">
    <source>
        <dbReference type="ARBA" id="ARBA00022553"/>
    </source>
</evidence>
<dbReference type="InterPro" id="IPR004358">
    <property type="entry name" value="Sig_transdc_His_kin-like_C"/>
</dbReference>
<keyword evidence="10" id="KW-0812">Transmembrane</keyword>
<comment type="function">
    <text evidence="7">Member of the two-component regulatory system BvgS/BvgA. Phosphorylates BvgA via a four-step phosphorelay in response to environmental signals.</text>
</comment>
<evidence type="ECO:0000256" key="1">
    <source>
        <dbReference type="ARBA" id="ARBA00000085"/>
    </source>
</evidence>
<accession>A0A2S5SSP8</accession>
<evidence type="ECO:0000313" key="14">
    <source>
        <dbReference type="Proteomes" id="UP000238605"/>
    </source>
</evidence>
<keyword evidence="4" id="KW-0732">Signal</keyword>
<evidence type="ECO:0000313" key="13">
    <source>
        <dbReference type="EMBL" id="PPE65587.1"/>
    </source>
</evidence>
<dbReference type="InterPro" id="IPR003594">
    <property type="entry name" value="HATPase_dom"/>
</dbReference>
<feature type="transmembrane region" description="Helical" evidence="10">
    <location>
        <begin position="190"/>
        <end position="209"/>
    </location>
</feature>
<keyword evidence="10" id="KW-0472">Membrane</keyword>
<feature type="domain" description="Response regulatory" evidence="12">
    <location>
        <begin position="625"/>
        <end position="744"/>
    </location>
</feature>
<dbReference type="PANTHER" id="PTHR45339:SF1">
    <property type="entry name" value="HYBRID SIGNAL TRANSDUCTION HISTIDINE KINASE J"/>
    <property type="match status" value="1"/>
</dbReference>
<dbReference type="PROSITE" id="PS50110">
    <property type="entry name" value="RESPONSE_REGULATORY"/>
    <property type="match status" value="1"/>
</dbReference>
<dbReference type="SUPFAM" id="SSF52172">
    <property type="entry name" value="CheY-like"/>
    <property type="match status" value="2"/>
</dbReference>
<evidence type="ECO:0000256" key="8">
    <source>
        <dbReference type="ARBA" id="ARBA00070152"/>
    </source>
</evidence>
<dbReference type="SMART" id="SM00448">
    <property type="entry name" value="REC"/>
    <property type="match status" value="1"/>
</dbReference>
<dbReference type="SMART" id="SM00387">
    <property type="entry name" value="HATPase_c"/>
    <property type="match status" value="1"/>
</dbReference>
<evidence type="ECO:0000256" key="5">
    <source>
        <dbReference type="ARBA" id="ARBA00023012"/>
    </source>
</evidence>
<dbReference type="InterPro" id="IPR001789">
    <property type="entry name" value="Sig_transdc_resp-reg_receiver"/>
</dbReference>
<dbReference type="InterPro" id="IPR005467">
    <property type="entry name" value="His_kinase_dom"/>
</dbReference>
<evidence type="ECO:0000256" key="10">
    <source>
        <dbReference type="SAM" id="Phobius"/>
    </source>
</evidence>
<dbReference type="EC" id="2.7.13.3" evidence="2"/>
<evidence type="ECO:0000259" key="12">
    <source>
        <dbReference type="PROSITE" id="PS50110"/>
    </source>
</evidence>
<dbReference type="CDD" id="cd17546">
    <property type="entry name" value="REC_hyHK_CKI1_RcsC-like"/>
    <property type="match status" value="1"/>
</dbReference>
<sequence>MARTSATGRGTMSPPVSLSEGRAAMALPEVGMAAPVTVLDPQQLEQRMGRRLFWFAVLTSILGALGLGAYLWWQGAPLLSAILGTYALAAVGAGAVVWVTGRAYRGIAGLVVALALTLTALTWLMGGLAAPTVWWLVLLPLMWMLAGARREGVILGAVLLAVLAITPWGVSLLGLPDLSPTRPEERTLNGGVWAACALVLFGAFVLYALKLRRKLQRELGLALQELQRSRDEVLAASQVKARFLANMSHEVRTPINGILGAIELLRATALDARQQQIVALQRQSLDTLMALVNDVLDYTKLGAGRMEIEAVEVDLRELVFDALELHAAAAHEKGLELTLGMAPEVPTVVRVDPTRLRQILGHLVSNAVRYTARGGVHVQIGVAPEGLSEGRARLRLDVHDTGIGIRPEQLPRLFEAFSRSDESTTRAPGGTGLGLAICKELAQLMGGSVSARSTPEKGSTFTLELTLDHIEQPPAGLPPGVPLHVLVVANYLRLVQHVEAGLREFGVSYEIRPVPPTQAELQLLRDRGVNAILLDEKLLGARGHDRLEQMAREAGLPVLLMRGVSSDTTMGMLDGVFVLSKPVRPHALHDGLRWALHARRHSGRAALDPPVAPPPTSERPAMTGRVLLVDDNPVNQVMTQAMLERLGLAVVVAGDGQEALRRFAEQTFDVVLMDVQMPVMDGLTATEKLRAMERHAGRGRTPVVAVTGNPEPEVRQRGQVVGMDDFLGKPFTLDQLQRMLLRCQPELLPERATAPGDLDAV</sequence>
<feature type="domain" description="Histidine kinase" evidence="11">
    <location>
        <begin position="246"/>
        <end position="469"/>
    </location>
</feature>
<dbReference type="FunFam" id="3.30.565.10:FF:000010">
    <property type="entry name" value="Sensor histidine kinase RcsC"/>
    <property type="match status" value="1"/>
</dbReference>
<dbReference type="OrthoDB" id="9176737at2"/>
<reference evidence="13 14" key="1">
    <citation type="submission" date="2018-02" db="EMBL/GenBank/DDBJ databases">
        <title>Reclassifiation of [Polyangium] brachysporum DSM 7029 as Guopingzhaonella breviflexa gen. nov., sp. nov., a member of the family Comamonadaceae.</title>
        <authorList>
            <person name="Tang B."/>
        </authorList>
    </citation>
    <scope>NUCLEOTIDE SEQUENCE [LARGE SCALE GENOMIC DNA]</scope>
    <source>
        <strain evidence="13 14">BCRC 80649</strain>
    </source>
</reference>
<dbReference type="AlphaFoldDB" id="A0A2S5SSP8"/>
<keyword evidence="5" id="KW-0902">Two-component regulatory system</keyword>
<dbReference type="Proteomes" id="UP000238605">
    <property type="component" value="Unassembled WGS sequence"/>
</dbReference>
<dbReference type="InterPro" id="IPR003661">
    <property type="entry name" value="HisK_dim/P_dom"/>
</dbReference>
<dbReference type="SMART" id="SM00388">
    <property type="entry name" value="HisKA"/>
    <property type="match status" value="1"/>
</dbReference>
<dbReference type="PANTHER" id="PTHR45339">
    <property type="entry name" value="HYBRID SIGNAL TRANSDUCTION HISTIDINE KINASE J"/>
    <property type="match status" value="1"/>
</dbReference>